<feature type="compositionally biased region" description="Basic and acidic residues" evidence="1">
    <location>
        <begin position="120"/>
        <end position="135"/>
    </location>
</feature>
<dbReference type="AlphaFoldDB" id="A0A7E4UW92"/>
<reference evidence="4" key="2">
    <citation type="submission" date="2020-10" db="UniProtKB">
        <authorList>
            <consortium name="WormBaseParasite"/>
        </authorList>
    </citation>
    <scope>IDENTIFICATION</scope>
</reference>
<keyword evidence="2" id="KW-0732">Signal</keyword>
<keyword evidence="3" id="KW-1185">Reference proteome</keyword>
<feature type="chain" id="PRO_5028826975" evidence="2">
    <location>
        <begin position="19"/>
        <end position="135"/>
    </location>
</feature>
<evidence type="ECO:0000256" key="1">
    <source>
        <dbReference type="SAM" id="MobiDB-lite"/>
    </source>
</evidence>
<feature type="signal peptide" evidence="2">
    <location>
        <begin position="1"/>
        <end position="18"/>
    </location>
</feature>
<evidence type="ECO:0000256" key="2">
    <source>
        <dbReference type="SAM" id="SignalP"/>
    </source>
</evidence>
<protein>
    <submittedName>
        <fullName evidence="4">Uncharacterized protein</fullName>
    </submittedName>
</protein>
<evidence type="ECO:0000313" key="4">
    <source>
        <dbReference type="WBParaSite" id="Pan_g13596.t1"/>
    </source>
</evidence>
<name>A0A7E4UW92_PANRE</name>
<dbReference type="Proteomes" id="UP000492821">
    <property type="component" value="Unassembled WGS sequence"/>
</dbReference>
<proteinExistence type="predicted"/>
<feature type="region of interest" description="Disordered" evidence="1">
    <location>
        <begin position="32"/>
        <end position="135"/>
    </location>
</feature>
<organism evidence="3 4">
    <name type="scientific">Panagrellus redivivus</name>
    <name type="common">Microworm</name>
    <dbReference type="NCBI Taxonomy" id="6233"/>
    <lineage>
        <taxon>Eukaryota</taxon>
        <taxon>Metazoa</taxon>
        <taxon>Ecdysozoa</taxon>
        <taxon>Nematoda</taxon>
        <taxon>Chromadorea</taxon>
        <taxon>Rhabditida</taxon>
        <taxon>Tylenchina</taxon>
        <taxon>Panagrolaimomorpha</taxon>
        <taxon>Panagrolaimoidea</taxon>
        <taxon>Panagrolaimidae</taxon>
        <taxon>Panagrellus</taxon>
    </lineage>
</organism>
<evidence type="ECO:0000313" key="3">
    <source>
        <dbReference type="Proteomes" id="UP000492821"/>
    </source>
</evidence>
<sequence>MMPLAVALLVAWALPIAATLILVLVGCKKKKKEVKSAKQASTPSKSSNPEKSKGPGDSSAANKDKDNDNPKSVLAPRSFKPDNKEELEAMQNIKGGKVRAAKDNETVDDAASDWGNVKSMMDKENEKEEKKKGGK</sequence>
<accession>A0A7E4UW92</accession>
<reference evidence="3" key="1">
    <citation type="journal article" date="2013" name="Genetics">
        <title>The draft genome and transcriptome of Panagrellus redivivus are shaped by the harsh demands of a free-living lifestyle.</title>
        <authorList>
            <person name="Srinivasan J."/>
            <person name="Dillman A.R."/>
            <person name="Macchietto M.G."/>
            <person name="Heikkinen L."/>
            <person name="Lakso M."/>
            <person name="Fracchia K.M."/>
            <person name="Antoshechkin I."/>
            <person name="Mortazavi A."/>
            <person name="Wong G."/>
            <person name="Sternberg P.W."/>
        </authorList>
    </citation>
    <scope>NUCLEOTIDE SEQUENCE [LARGE SCALE GENOMIC DNA]</scope>
    <source>
        <strain evidence="3">MT8872</strain>
    </source>
</reference>
<dbReference type="WBParaSite" id="Pan_g13596.t1">
    <property type="protein sequence ID" value="Pan_g13596.t1"/>
    <property type="gene ID" value="Pan_g13596"/>
</dbReference>